<dbReference type="Proteomes" id="UP000198287">
    <property type="component" value="Unassembled WGS sequence"/>
</dbReference>
<evidence type="ECO:0000256" key="1">
    <source>
        <dbReference type="ARBA" id="ARBA00005350"/>
    </source>
</evidence>
<name>A0A226D5M6_FOLCA</name>
<evidence type="ECO:0000313" key="4">
    <source>
        <dbReference type="Proteomes" id="UP000198287"/>
    </source>
</evidence>
<evidence type="ECO:0000313" key="3">
    <source>
        <dbReference type="EMBL" id="OXA40483.1"/>
    </source>
</evidence>
<comment type="similarity">
    <text evidence="1">Belongs to the phospholipid scramblase family.</text>
</comment>
<feature type="region of interest" description="Disordered" evidence="2">
    <location>
        <begin position="410"/>
        <end position="445"/>
    </location>
</feature>
<comment type="caution">
    <text evidence="3">The sequence shown here is derived from an EMBL/GenBank/DDBJ whole genome shotgun (WGS) entry which is preliminary data.</text>
</comment>
<organism evidence="3 4">
    <name type="scientific">Folsomia candida</name>
    <name type="common">Springtail</name>
    <dbReference type="NCBI Taxonomy" id="158441"/>
    <lineage>
        <taxon>Eukaryota</taxon>
        <taxon>Metazoa</taxon>
        <taxon>Ecdysozoa</taxon>
        <taxon>Arthropoda</taxon>
        <taxon>Hexapoda</taxon>
        <taxon>Collembola</taxon>
        <taxon>Entomobryomorpha</taxon>
        <taxon>Isotomoidea</taxon>
        <taxon>Isotomidae</taxon>
        <taxon>Proisotominae</taxon>
        <taxon>Folsomia</taxon>
    </lineage>
</organism>
<feature type="compositionally biased region" description="Polar residues" evidence="2">
    <location>
        <begin position="1"/>
        <end position="20"/>
    </location>
</feature>
<dbReference type="EMBL" id="LNIX01000033">
    <property type="protein sequence ID" value="OXA40483.1"/>
    <property type="molecule type" value="Genomic_DNA"/>
</dbReference>
<gene>
    <name evidence="3" type="ORF">Fcan01_24754</name>
</gene>
<protein>
    <recommendedName>
        <fullName evidence="5">Phospholipid scramblase</fullName>
    </recommendedName>
</protein>
<evidence type="ECO:0008006" key="5">
    <source>
        <dbReference type="Google" id="ProtNLM"/>
    </source>
</evidence>
<dbReference type="AlphaFoldDB" id="A0A226D5M6"/>
<dbReference type="GO" id="GO:0017128">
    <property type="term" value="F:phospholipid scramblase activity"/>
    <property type="evidence" value="ECO:0007669"/>
    <property type="project" value="InterPro"/>
</dbReference>
<sequence length="488" mass="54941">MLLDENQNSSPVKEPSSSTLGEYGAEQLPNFVCFPRKLFSTLEAFRSISNTRIDKVMTENNNDSVESESPVQEVREEEVSKNICKWRAAASRYLSMNDTPNTARDPEFSYDYETYMFQVHKNLTNIEEAKSPIETAGEEEEAFNLNEQEVQQMETMQKFGHISTKDYQEYMELPDDLRFLQIPEEKSKPIIDSTFGVKVLGISDSVLIRVSVLPSSDIRNAFKENGTYGFAPIYEVCMRSGPAMLFMTETTNCMNRLLSCSWAGCTPSFTAKVVDPYGNLSMTLTNSGVGCSCCLSSNKEFSVTLPSGELLGTICQSRDSRRHLLLTDCDTVIQAKGPIPSICSQVVNSLLSMVCNFCCLNCFLGGDEVFNFTEGKNSNKLVAKIRKIRTEVAIHSSDVRWLSKNKGDGFGKEDDDDNNNTRKKKKSKKKKDDTNDDDDDYWQPEDKQKNTVEYVKSHQVLVDFGQSLSLRKKSLILSAAFLIVCRNN</sequence>
<evidence type="ECO:0000256" key="2">
    <source>
        <dbReference type="SAM" id="MobiDB-lite"/>
    </source>
</evidence>
<accession>A0A226D5M6</accession>
<feature type="compositionally biased region" description="Acidic residues" evidence="2">
    <location>
        <begin position="434"/>
        <end position="443"/>
    </location>
</feature>
<reference evidence="3 4" key="1">
    <citation type="submission" date="2015-12" db="EMBL/GenBank/DDBJ databases">
        <title>The genome of Folsomia candida.</title>
        <authorList>
            <person name="Faddeeva A."/>
            <person name="Derks M.F."/>
            <person name="Anvar Y."/>
            <person name="Smit S."/>
            <person name="Van Straalen N."/>
            <person name="Roelofs D."/>
        </authorList>
    </citation>
    <scope>NUCLEOTIDE SEQUENCE [LARGE SCALE GENOMIC DNA]</scope>
    <source>
        <strain evidence="3 4">VU population</strain>
        <tissue evidence="3">Whole body</tissue>
    </source>
</reference>
<proteinExistence type="inferred from homology"/>
<feature type="region of interest" description="Disordered" evidence="2">
    <location>
        <begin position="1"/>
        <end position="21"/>
    </location>
</feature>
<dbReference type="Pfam" id="PF03803">
    <property type="entry name" value="Scramblase"/>
    <property type="match status" value="1"/>
</dbReference>
<dbReference type="InterPro" id="IPR005552">
    <property type="entry name" value="Scramblase"/>
</dbReference>
<keyword evidence="4" id="KW-1185">Reference proteome</keyword>